<keyword evidence="2 8" id="KW-0378">Hydrolase</keyword>
<organism evidence="8 9">
    <name type="scientific">Mycena maculata</name>
    <dbReference type="NCBI Taxonomy" id="230809"/>
    <lineage>
        <taxon>Eukaryota</taxon>
        <taxon>Fungi</taxon>
        <taxon>Dikarya</taxon>
        <taxon>Basidiomycota</taxon>
        <taxon>Agaricomycotina</taxon>
        <taxon>Agaricomycetes</taxon>
        <taxon>Agaricomycetidae</taxon>
        <taxon>Agaricales</taxon>
        <taxon>Marasmiineae</taxon>
        <taxon>Mycenaceae</taxon>
        <taxon>Mycena</taxon>
    </lineage>
</organism>
<dbReference type="PROSITE" id="PS51194">
    <property type="entry name" value="HELICASE_CTER"/>
    <property type="match status" value="1"/>
</dbReference>
<keyword evidence="1" id="KW-0547">Nucleotide-binding</keyword>
<protein>
    <submittedName>
        <fullName evidence="8">P-loop containing nucleoside triphosphate hydrolase protein</fullName>
    </submittedName>
</protein>
<dbReference type="GO" id="GO:0008094">
    <property type="term" value="F:ATP-dependent activity, acting on DNA"/>
    <property type="evidence" value="ECO:0007669"/>
    <property type="project" value="TreeGrafter"/>
</dbReference>
<feature type="domain" description="Helicase C-terminal" evidence="7">
    <location>
        <begin position="468"/>
        <end position="617"/>
    </location>
</feature>
<evidence type="ECO:0000313" key="9">
    <source>
        <dbReference type="Proteomes" id="UP001215280"/>
    </source>
</evidence>
<evidence type="ECO:0000256" key="4">
    <source>
        <dbReference type="SAM" id="MobiDB-lite"/>
    </source>
</evidence>
<dbReference type="InterPro" id="IPR000330">
    <property type="entry name" value="SNF2_N"/>
</dbReference>
<gene>
    <name evidence="8" type="ORF">DFH07DRAFT_938472</name>
</gene>
<sequence length="617" mass="68061">MVSLITGLLSALWIGPAPLKTDVRDCPQLLYPDLSSDSCKSYGALGHSTPEDKPPPILTPAQTSCSTSTDAKAVEYLNRTSLTDFSDKSVPLICRKGVLAVFQNGEPLYSYQAQDVQRMYDREVAGVSTILAYNMGLGKTGTTAAVICTNRTVQSGMCPTTLVIAPNIGILQHWLLQHWLAELKRFAPKLDVLLYHGQGKRQDPGLPDVTLLTLSELRNQYTTYWDENVVDQQKFPLYTKKWHRVVIEANKALSDEAHSIRNPDSASAKALKKSHALCLTGTPAQNSLRDLFPLLKFIDVKTQGLNNRATLVTNPYKRGEIVKTTALLVADSVQHALRECMIYRPKDSGLGAIRLPKRHNAVLVRIDLTLAERDVYGYISLIHPFKSQWAKIVRLRKAVDHPALLTKALHHGDIDAKPDETSDQMRVLLDQSNAEVDEIIAQDVPLTALPAALAGHAAIFKSTYMSSKLTATFKILDNVPRGEKAIVFFHFLTSLDMMAEILSRNGVSYAGYDGRMSASQRADALDQIHTEAGRTILLASIMAGGTGLDIPACNHEQAVSRVHHIGQVREVRVYRLLAKHSIEDSIIKTQNAKREVVGGLLSLCAVPDEEEIQNWLA</sequence>
<dbReference type="PANTHER" id="PTHR45626:SF14">
    <property type="entry name" value="ATP-DEPENDENT DNA HELICASE (EUROFUNG)"/>
    <property type="match status" value="1"/>
</dbReference>
<feature type="region of interest" description="Disordered" evidence="4">
    <location>
        <begin position="42"/>
        <end position="64"/>
    </location>
</feature>
<dbReference type="PROSITE" id="PS51192">
    <property type="entry name" value="HELICASE_ATP_BIND_1"/>
    <property type="match status" value="1"/>
</dbReference>
<feature type="chain" id="PRO_5042255042" evidence="5">
    <location>
        <begin position="20"/>
        <end position="617"/>
    </location>
</feature>
<dbReference type="PANTHER" id="PTHR45626">
    <property type="entry name" value="TRANSCRIPTION TERMINATION FACTOR 2-RELATED"/>
    <property type="match status" value="1"/>
</dbReference>
<keyword evidence="3" id="KW-0067">ATP-binding</keyword>
<feature type="signal peptide" evidence="5">
    <location>
        <begin position="1"/>
        <end position="19"/>
    </location>
</feature>
<evidence type="ECO:0000256" key="1">
    <source>
        <dbReference type="ARBA" id="ARBA00022741"/>
    </source>
</evidence>
<name>A0AAD7NMQ4_9AGAR</name>
<dbReference type="AlphaFoldDB" id="A0AAD7NMQ4"/>
<dbReference type="Proteomes" id="UP001215280">
    <property type="component" value="Unassembled WGS sequence"/>
</dbReference>
<dbReference type="InterPro" id="IPR014001">
    <property type="entry name" value="Helicase_ATP-bd"/>
</dbReference>
<keyword evidence="9" id="KW-1185">Reference proteome</keyword>
<comment type="caution">
    <text evidence="8">The sequence shown here is derived from an EMBL/GenBank/DDBJ whole genome shotgun (WGS) entry which is preliminary data.</text>
</comment>
<dbReference type="InterPro" id="IPR050628">
    <property type="entry name" value="SNF2_RAD54_helicase_TF"/>
</dbReference>
<proteinExistence type="predicted"/>
<evidence type="ECO:0000256" key="5">
    <source>
        <dbReference type="SAM" id="SignalP"/>
    </source>
</evidence>
<dbReference type="Gene3D" id="3.40.50.10810">
    <property type="entry name" value="Tandem AAA-ATPase domain"/>
    <property type="match status" value="1"/>
</dbReference>
<dbReference type="Pfam" id="PF00271">
    <property type="entry name" value="Helicase_C"/>
    <property type="match status" value="1"/>
</dbReference>
<keyword evidence="5" id="KW-0732">Signal</keyword>
<dbReference type="CDD" id="cd18793">
    <property type="entry name" value="SF2_C_SNF"/>
    <property type="match status" value="1"/>
</dbReference>
<dbReference type="InterPro" id="IPR038718">
    <property type="entry name" value="SNF2-like_sf"/>
</dbReference>
<evidence type="ECO:0000256" key="3">
    <source>
        <dbReference type="ARBA" id="ARBA00022840"/>
    </source>
</evidence>
<reference evidence="8" key="1">
    <citation type="submission" date="2023-03" db="EMBL/GenBank/DDBJ databases">
        <title>Massive genome expansion in bonnet fungi (Mycena s.s.) driven by repeated elements and novel gene families across ecological guilds.</title>
        <authorList>
            <consortium name="Lawrence Berkeley National Laboratory"/>
            <person name="Harder C.B."/>
            <person name="Miyauchi S."/>
            <person name="Viragh M."/>
            <person name="Kuo A."/>
            <person name="Thoen E."/>
            <person name="Andreopoulos B."/>
            <person name="Lu D."/>
            <person name="Skrede I."/>
            <person name="Drula E."/>
            <person name="Henrissat B."/>
            <person name="Morin E."/>
            <person name="Kohler A."/>
            <person name="Barry K."/>
            <person name="LaButti K."/>
            <person name="Morin E."/>
            <person name="Salamov A."/>
            <person name="Lipzen A."/>
            <person name="Mereny Z."/>
            <person name="Hegedus B."/>
            <person name="Baldrian P."/>
            <person name="Stursova M."/>
            <person name="Weitz H."/>
            <person name="Taylor A."/>
            <person name="Grigoriev I.V."/>
            <person name="Nagy L.G."/>
            <person name="Martin F."/>
            <person name="Kauserud H."/>
        </authorList>
    </citation>
    <scope>NUCLEOTIDE SEQUENCE</scope>
    <source>
        <strain evidence="8">CBHHK188m</strain>
    </source>
</reference>
<dbReference type="InterPro" id="IPR049730">
    <property type="entry name" value="SNF2/RAD54-like_C"/>
</dbReference>
<dbReference type="InterPro" id="IPR027417">
    <property type="entry name" value="P-loop_NTPase"/>
</dbReference>
<evidence type="ECO:0000256" key="2">
    <source>
        <dbReference type="ARBA" id="ARBA00022801"/>
    </source>
</evidence>
<evidence type="ECO:0000313" key="8">
    <source>
        <dbReference type="EMBL" id="KAJ7767861.1"/>
    </source>
</evidence>
<evidence type="ECO:0000259" key="6">
    <source>
        <dbReference type="PROSITE" id="PS51192"/>
    </source>
</evidence>
<dbReference type="Pfam" id="PF00176">
    <property type="entry name" value="SNF2-rel_dom"/>
    <property type="match status" value="1"/>
</dbReference>
<dbReference type="GO" id="GO:0006281">
    <property type="term" value="P:DNA repair"/>
    <property type="evidence" value="ECO:0007669"/>
    <property type="project" value="TreeGrafter"/>
</dbReference>
<dbReference type="EMBL" id="JARJLG010000029">
    <property type="protein sequence ID" value="KAJ7767861.1"/>
    <property type="molecule type" value="Genomic_DNA"/>
</dbReference>
<dbReference type="GO" id="GO:0005524">
    <property type="term" value="F:ATP binding"/>
    <property type="evidence" value="ECO:0007669"/>
    <property type="project" value="UniProtKB-KW"/>
</dbReference>
<dbReference type="GO" id="GO:0005634">
    <property type="term" value="C:nucleus"/>
    <property type="evidence" value="ECO:0007669"/>
    <property type="project" value="TreeGrafter"/>
</dbReference>
<dbReference type="GO" id="GO:0016787">
    <property type="term" value="F:hydrolase activity"/>
    <property type="evidence" value="ECO:0007669"/>
    <property type="project" value="UniProtKB-KW"/>
</dbReference>
<dbReference type="SUPFAM" id="SSF52540">
    <property type="entry name" value="P-loop containing nucleoside triphosphate hydrolases"/>
    <property type="match status" value="2"/>
</dbReference>
<dbReference type="Gene3D" id="3.40.50.300">
    <property type="entry name" value="P-loop containing nucleotide triphosphate hydrolases"/>
    <property type="match status" value="1"/>
</dbReference>
<accession>A0AAD7NMQ4</accession>
<feature type="domain" description="Helicase ATP-binding" evidence="6">
    <location>
        <begin position="175"/>
        <end position="301"/>
    </location>
</feature>
<dbReference type="InterPro" id="IPR001650">
    <property type="entry name" value="Helicase_C-like"/>
</dbReference>
<dbReference type="SMART" id="SM00487">
    <property type="entry name" value="DEXDc"/>
    <property type="match status" value="1"/>
</dbReference>
<evidence type="ECO:0000259" key="7">
    <source>
        <dbReference type="PROSITE" id="PS51194"/>
    </source>
</evidence>